<dbReference type="Pfam" id="PF11969">
    <property type="entry name" value="DcpS_C"/>
    <property type="match status" value="1"/>
</dbReference>
<dbReference type="GO" id="GO:0016020">
    <property type="term" value="C:membrane"/>
    <property type="evidence" value="ECO:0007669"/>
    <property type="project" value="UniProtKB-SubCell"/>
</dbReference>
<feature type="transmembrane region" description="Helical" evidence="7">
    <location>
        <begin position="5"/>
        <end position="23"/>
    </location>
</feature>
<evidence type="ECO:0000256" key="2">
    <source>
        <dbReference type="ARBA" id="ARBA00010095"/>
    </source>
</evidence>
<evidence type="ECO:0000256" key="7">
    <source>
        <dbReference type="SAM" id="Phobius"/>
    </source>
</evidence>
<dbReference type="AlphaFoldDB" id="A0A9W8B469"/>
<dbReference type="GO" id="GO:0003824">
    <property type="term" value="F:catalytic activity"/>
    <property type="evidence" value="ECO:0007669"/>
    <property type="project" value="InterPro"/>
</dbReference>
<evidence type="ECO:0000256" key="5">
    <source>
        <dbReference type="ARBA" id="ARBA00023136"/>
    </source>
</evidence>
<dbReference type="Pfam" id="PF03311">
    <property type="entry name" value="Cornichon"/>
    <property type="match status" value="1"/>
</dbReference>
<comment type="similarity">
    <text evidence="2">Belongs to the cornichon family.</text>
</comment>
<dbReference type="Gene3D" id="3.30.428.10">
    <property type="entry name" value="HIT-like"/>
    <property type="match status" value="1"/>
</dbReference>
<comment type="caution">
    <text evidence="9">The sequence shown here is derived from an EMBL/GenBank/DDBJ whole genome shotgun (WGS) entry which is preliminary data.</text>
</comment>
<protein>
    <recommendedName>
        <fullName evidence="8">HIT domain-containing protein</fullName>
    </recommendedName>
</protein>
<comment type="subcellular location">
    <subcellularLocation>
        <location evidence="1">Membrane</location>
        <topology evidence="1">Multi-pass membrane protein</topology>
    </subcellularLocation>
</comment>
<evidence type="ECO:0000313" key="9">
    <source>
        <dbReference type="EMBL" id="KAJ1975014.1"/>
    </source>
</evidence>
<proteinExistence type="inferred from homology"/>
<gene>
    <name evidence="9" type="ORF">H4R34_004499</name>
</gene>
<dbReference type="InterPro" id="IPR036265">
    <property type="entry name" value="HIT-like_sf"/>
</dbReference>
<dbReference type="InterPro" id="IPR003377">
    <property type="entry name" value="Cornichon"/>
</dbReference>
<sequence>MFLYLFAIIVCGGFMCLSIWQVINFIDMEADYMNPIELCQSLNQWVVPEILAHGFLTLMFLLMGIWSCFLVNLPLLAWHIYKVYEKRHLYDPTVVFRHLSDYKREGFVKVGFFFFSFFFYLYCIYASDQLAPLSLLSRALTVPAAAIYCYAERALCYLLLKPHLSMASDTESKCVFCAIATTERSRVVAETDECLVFRDINPASAAHYLVIPKQHIGNVATLRVFHIGLLERMLQLGTQVLHKQGYESSQIR</sequence>
<keyword evidence="10" id="KW-1185">Reference proteome</keyword>
<keyword evidence="4 7" id="KW-1133">Transmembrane helix</keyword>
<keyword evidence="5 7" id="KW-0472">Membrane</keyword>
<dbReference type="SUPFAM" id="SSF54197">
    <property type="entry name" value="HIT-like"/>
    <property type="match status" value="1"/>
</dbReference>
<evidence type="ECO:0000256" key="3">
    <source>
        <dbReference type="ARBA" id="ARBA00022692"/>
    </source>
</evidence>
<evidence type="ECO:0000256" key="1">
    <source>
        <dbReference type="ARBA" id="ARBA00004141"/>
    </source>
</evidence>
<dbReference type="OrthoDB" id="434393at2759"/>
<feature type="transmembrane region" description="Helical" evidence="7">
    <location>
        <begin position="50"/>
        <end position="78"/>
    </location>
</feature>
<dbReference type="PROSITE" id="PS51084">
    <property type="entry name" value="HIT_2"/>
    <property type="match status" value="1"/>
</dbReference>
<keyword evidence="3 7" id="KW-0812">Transmembrane</keyword>
<feature type="transmembrane region" description="Helical" evidence="7">
    <location>
        <begin position="107"/>
        <end position="127"/>
    </location>
</feature>
<name>A0A9W8B469_9FUNG</name>
<dbReference type="InterPro" id="IPR011146">
    <property type="entry name" value="HIT-like"/>
</dbReference>
<evidence type="ECO:0000313" key="10">
    <source>
        <dbReference type="Proteomes" id="UP001151582"/>
    </source>
</evidence>
<comment type="caution">
    <text evidence="6">Lacks conserved residue(s) required for the propagation of feature annotation.</text>
</comment>
<evidence type="ECO:0000256" key="6">
    <source>
        <dbReference type="PROSITE-ProRule" id="PRU00464"/>
    </source>
</evidence>
<organism evidence="9 10">
    <name type="scientific">Dimargaris verticillata</name>
    <dbReference type="NCBI Taxonomy" id="2761393"/>
    <lineage>
        <taxon>Eukaryota</taxon>
        <taxon>Fungi</taxon>
        <taxon>Fungi incertae sedis</taxon>
        <taxon>Zoopagomycota</taxon>
        <taxon>Kickxellomycotina</taxon>
        <taxon>Dimargaritomycetes</taxon>
        <taxon>Dimargaritales</taxon>
        <taxon>Dimargaritaceae</taxon>
        <taxon>Dimargaris</taxon>
    </lineage>
</organism>
<evidence type="ECO:0000256" key="4">
    <source>
        <dbReference type="ARBA" id="ARBA00022989"/>
    </source>
</evidence>
<dbReference type="EMBL" id="JANBQB010000579">
    <property type="protein sequence ID" value="KAJ1975014.1"/>
    <property type="molecule type" value="Genomic_DNA"/>
</dbReference>
<reference evidence="9" key="1">
    <citation type="submission" date="2022-07" db="EMBL/GenBank/DDBJ databases">
        <title>Phylogenomic reconstructions and comparative analyses of Kickxellomycotina fungi.</title>
        <authorList>
            <person name="Reynolds N.K."/>
            <person name="Stajich J.E."/>
            <person name="Barry K."/>
            <person name="Grigoriev I.V."/>
            <person name="Crous P."/>
            <person name="Smith M.E."/>
        </authorList>
    </citation>
    <scope>NUCLEOTIDE SEQUENCE</scope>
    <source>
        <strain evidence="9">RSA 567</strain>
    </source>
</reference>
<dbReference type="Proteomes" id="UP001151582">
    <property type="component" value="Unassembled WGS sequence"/>
</dbReference>
<evidence type="ECO:0000259" key="8">
    <source>
        <dbReference type="PROSITE" id="PS51084"/>
    </source>
</evidence>
<dbReference type="PANTHER" id="PTHR12290">
    <property type="entry name" value="CORNICHON-RELATED"/>
    <property type="match status" value="1"/>
</dbReference>
<dbReference type="SMART" id="SM01398">
    <property type="entry name" value="Cornichon"/>
    <property type="match status" value="1"/>
</dbReference>
<dbReference type="GO" id="GO:0016192">
    <property type="term" value="P:vesicle-mediated transport"/>
    <property type="evidence" value="ECO:0007669"/>
    <property type="project" value="InterPro"/>
</dbReference>
<accession>A0A9W8B469</accession>
<feature type="domain" description="HIT" evidence="8">
    <location>
        <begin position="175"/>
        <end position="252"/>
    </location>
</feature>